<feature type="domain" description="PilZ" evidence="1">
    <location>
        <begin position="44"/>
        <end position="139"/>
    </location>
</feature>
<dbReference type="Pfam" id="PF07238">
    <property type="entry name" value="PilZ"/>
    <property type="match status" value="1"/>
</dbReference>
<dbReference type="AlphaFoldDB" id="A0A2P4EWB8"/>
<accession>A0A2P4EWB8</accession>
<evidence type="ECO:0000259" key="1">
    <source>
        <dbReference type="Pfam" id="PF07238"/>
    </source>
</evidence>
<dbReference type="OrthoDB" id="5625505at2"/>
<dbReference type="Proteomes" id="UP000243451">
    <property type="component" value="Unassembled WGS sequence"/>
</dbReference>
<organism evidence="2 3">
    <name type="scientific">Halopseudomonas oceani</name>
    <dbReference type="NCBI Taxonomy" id="1708783"/>
    <lineage>
        <taxon>Bacteria</taxon>
        <taxon>Pseudomonadati</taxon>
        <taxon>Pseudomonadota</taxon>
        <taxon>Gammaproteobacteria</taxon>
        <taxon>Pseudomonadales</taxon>
        <taxon>Pseudomonadaceae</taxon>
        <taxon>Halopseudomonas</taxon>
    </lineage>
</organism>
<dbReference type="EMBL" id="PPSK01000005">
    <property type="protein sequence ID" value="POB04265.1"/>
    <property type="molecule type" value="Genomic_DNA"/>
</dbReference>
<reference evidence="2 3" key="1">
    <citation type="submission" date="2018-01" db="EMBL/GenBank/DDBJ databases">
        <title>Draft genome of the type strain Pseudomonas oceani DSM 100277 isolated from the deep water in Okinawa trough, northwestern Pacific Ocean.</title>
        <authorList>
            <person name="Gomila M."/>
            <person name="Mulet M."/>
            <person name="Garcia-Valdes E."/>
            <person name="Lalucat J."/>
        </authorList>
    </citation>
    <scope>NUCLEOTIDE SEQUENCE [LARGE SCALE GENOMIC DNA]</scope>
    <source>
        <strain evidence="2 3">DSM 100277</strain>
    </source>
</reference>
<proteinExistence type="predicted"/>
<comment type="caution">
    <text evidence="2">The sequence shown here is derived from an EMBL/GenBank/DDBJ whole genome shotgun (WGS) entry which is preliminary data.</text>
</comment>
<evidence type="ECO:0000313" key="2">
    <source>
        <dbReference type="EMBL" id="POB04265.1"/>
    </source>
</evidence>
<evidence type="ECO:0000313" key="3">
    <source>
        <dbReference type="Proteomes" id="UP000243451"/>
    </source>
</evidence>
<protein>
    <submittedName>
        <fullName evidence="2">Pilus assembly protein PilZ</fullName>
    </submittedName>
</protein>
<keyword evidence="3" id="KW-1185">Reference proteome</keyword>
<name>A0A2P4EWB8_9GAMM</name>
<gene>
    <name evidence="2" type="ORF">C1949_07545</name>
</gene>
<dbReference type="InterPro" id="IPR009875">
    <property type="entry name" value="PilZ_domain"/>
</dbReference>
<dbReference type="GO" id="GO:0035438">
    <property type="term" value="F:cyclic-di-GMP binding"/>
    <property type="evidence" value="ECO:0007669"/>
    <property type="project" value="InterPro"/>
</dbReference>
<sequence>MLTVIGSKCPGRDWRRLKPLCGNKSRSSADMHVIPDSNQGPSIEQRRIPRHHLSAYLCVYNSRNGRPIGYIGNISRDGIMLICSLPVMLNQEYDLELQLPDLDDPLGSQRLVFRARSHWCRADVTPGHYDCGFSVIANREAFAGLAHALQRYFRFGQLADA</sequence>